<dbReference type="Gene3D" id="3.40.50.850">
    <property type="entry name" value="Isochorismatase-like"/>
    <property type="match status" value="1"/>
</dbReference>
<dbReference type="SUPFAM" id="SSF52499">
    <property type="entry name" value="Isochorismatase-like hydrolases"/>
    <property type="match status" value="1"/>
</dbReference>
<dbReference type="Pfam" id="PF00857">
    <property type="entry name" value="Isochorismatase"/>
    <property type="match status" value="1"/>
</dbReference>
<dbReference type="AlphaFoldDB" id="A0A518G593"/>
<dbReference type="EC" id="3.-.-.-" evidence="3"/>
<dbReference type="GO" id="GO:0016787">
    <property type="term" value="F:hydrolase activity"/>
    <property type="evidence" value="ECO:0007669"/>
    <property type="project" value="UniProtKB-KW"/>
</dbReference>
<keyword evidence="4" id="KW-1185">Reference proteome</keyword>
<dbReference type="InterPro" id="IPR050272">
    <property type="entry name" value="Isochorismatase-like_hydrls"/>
</dbReference>
<accession>A0A518G593</accession>
<feature type="domain" description="Isochorismatase-like" evidence="2">
    <location>
        <begin position="78"/>
        <end position="231"/>
    </location>
</feature>
<name>A0A518G593_9BACT</name>
<dbReference type="InterPro" id="IPR000868">
    <property type="entry name" value="Isochorismatase-like_dom"/>
</dbReference>
<dbReference type="OrthoDB" id="4305745at2"/>
<dbReference type="KEGG" id="ahel:Q31a_20700"/>
<organism evidence="3 4">
    <name type="scientific">Aureliella helgolandensis</name>
    <dbReference type="NCBI Taxonomy" id="2527968"/>
    <lineage>
        <taxon>Bacteria</taxon>
        <taxon>Pseudomonadati</taxon>
        <taxon>Planctomycetota</taxon>
        <taxon>Planctomycetia</taxon>
        <taxon>Pirellulales</taxon>
        <taxon>Pirellulaceae</taxon>
        <taxon>Aureliella</taxon>
    </lineage>
</organism>
<evidence type="ECO:0000259" key="2">
    <source>
        <dbReference type="Pfam" id="PF00857"/>
    </source>
</evidence>
<proteinExistence type="predicted"/>
<dbReference type="Proteomes" id="UP000318017">
    <property type="component" value="Chromosome"/>
</dbReference>
<dbReference type="CDD" id="cd00431">
    <property type="entry name" value="cysteine_hydrolases"/>
    <property type="match status" value="1"/>
</dbReference>
<reference evidence="3 4" key="1">
    <citation type="submission" date="2019-02" db="EMBL/GenBank/DDBJ databases">
        <title>Deep-cultivation of Planctomycetes and their phenomic and genomic characterization uncovers novel biology.</title>
        <authorList>
            <person name="Wiegand S."/>
            <person name="Jogler M."/>
            <person name="Boedeker C."/>
            <person name="Pinto D."/>
            <person name="Vollmers J."/>
            <person name="Rivas-Marin E."/>
            <person name="Kohn T."/>
            <person name="Peeters S.H."/>
            <person name="Heuer A."/>
            <person name="Rast P."/>
            <person name="Oberbeckmann S."/>
            <person name="Bunk B."/>
            <person name="Jeske O."/>
            <person name="Meyerdierks A."/>
            <person name="Storesund J.E."/>
            <person name="Kallscheuer N."/>
            <person name="Luecker S."/>
            <person name="Lage O.M."/>
            <person name="Pohl T."/>
            <person name="Merkel B.J."/>
            <person name="Hornburger P."/>
            <person name="Mueller R.-W."/>
            <person name="Bruemmer F."/>
            <person name="Labrenz M."/>
            <person name="Spormann A.M."/>
            <person name="Op den Camp H."/>
            <person name="Overmann J."/>
            <person name="Amann R."/>
            <person name="Jetten M.S.M."/>
            <person name="Mascher T."/>
            <person name="Medema M.H."/>
            <person name="Devos D.P."/>
            <person name="Kaster A.-K."/>
            <person name="Ovreas L."/>
            <person name="Rohde M."/>
            <person name="Galperin M.Y."/>
            <person name="Jogler C."/>
        </authorList>
    </citation>
    <scope>NUCLEOTIDE SEQUENCE [LARGE SCALE GENOMIC DNA]</scope>
    <source>
        <strain evidence="3 4">Q31a</strain>
    </source>
</reference>
<dbReference type="InterPro" id="IPR036380">
    <property type="entry name" value="Isochorismatase-like_sf"/>
</dbReference>
<sequence length="250" mass="27581">MHSDPTAEEHIDPLRDVYFDSFVDTPGHREYMISGKTALLCIDLQYLDAKPGVGVFGPDQSSGVEPDAQAYYFGRLESTVLPNVRKLQDAFRSRELEVIHTRIQSLTRDGRDRGKGHKRLNLLAAPGSQEAEFLEEIAPDPSRDEIVINKTASGVFSSTNFHYVLKNLGIEALFIVGVYTNECVETTVRDACDLGYLVTVVEDCCATVTPELHEASLATLRDRYARVIAVDEAIAAVQHRQPNSVSAAAN</sequence>
<dbReference type="EMBL" id="CP036298">
    <property type="protein sequence ID" value="QDV23765.1"/>
    <property type="molecule type" value="Genomic_DNA"/>
</dbReference>
<evidence type="ECO:0000313" key="3">
    <source>
        <dbReference type="EMBL" id="QDV23765.1"/>
    </source>
</evidence>
<keyword evidence="1 3" id="KW-0378">Hydrolase</keyword>
<gene>
    <name evidence="3" type="primary">yecD</name>
    <name evidence="3" type="ORF">Q31a_20700</name>
</gene>
<dbReference type="PANTHER" id="PTHR43540">
    <property type="entry name" value="PEROXYUREIDOACRYLATE/UREIDOACRYLATE AMIDOHYDROLASE-RELATED"/>
    <property type="match status" value="1"/>
</dbReference>
<evidence type="ECO:0000313" key="4">
    <source>
        <dbReference type="Proteomes" id="UP000318017"/>
    </source>
</evidence>
<evidence type="ECO:0000256" key="1">
    <source>
        <dbReference type="ARBA" id="ARBA00022801"/>
    </source>
</evidence>
<dbReference type="RefSeq" id="WP_145076925.1">
    <property type="nucleotide sequence ID" value="NZ_CP036298.1"/>
</dbReference>
<protein>
    <submittedName>
        <fullName evidence="3">Isochorismatase family protein YecD</fullName>
        <ecNumber evidence="3">3.-.-.-</ecNumber>
    </submittedName>
</protein>
<dbReference type="PANTHER" id="PTHR43540:SF1">
    <property type="entry name" value="ISOCHORISMATASE HYDROLASE"/>
    <property type="match status" value="1"/>
</dbReference>